<protein>
    <recommendedName>
        <fullName evidence="5">Helix-turn-helix domain-containing protein</fullName>
    </recommendedName>
</protein>
<feature type="compositionally biased region" description="Basic and acidic residues" evidence="1">
    <location>
        <begin position="50"/>
        <end position="71"/>
    </location>
</feature>
<evidence type="ECO:0000256" key="2">
    <source>
        <dbReference type="SAM" id="SignalP"/>
    </source>
</evidence>
<evidence type="ECO:0000313" key="3">
    <source>
        <dbReference type="EMBL" id="MDO7907143.1"/>
    </source>
</evidence>
<dbReference type="EMBL" id="JAUQTB010000006">
    <property type="protein sequence ID" value="MDO7907143.1"/>
    <property type="molecule type" value="Genomic_DNA"/>
</dbReference>
<gene>
    <name evidence="3" type="ORF">Q5741_12060</name>
</gene>
<proteinExistence type="predicted"/>
<dbReference type="PROSITE" id="PS51257">
    <property type="entry name" value="PROKAR_LIPOPROTEIN"/>
    <property type="match status" value="1"/>
</dbReference>
<dbReference type="RefSeq" id="WP_305024349.1">
    <property type="nucleotide sequence ID" value="NZ_JAUQTB010000006.1"/>
</dbReference>
<keyword evidence="4" id="KW-1185">Reference proteome</keyword>
<comment type="caution">
    <text evidence="3">The sequence shown here is derived from an EMBL/GenBank/DDBJ whole genome shotgun (WGS) entry which is preliminary data.</text>
</comment>
<organism evidence="3 4">
    <name type="scientific">Paenibacillus lacisoli</name>
    <dbReference type="NCBI Taxonomy" id="3064525"/>
    <lineage>
        <taxon>Bacteria</taxon>
        <taxon>Bacillati</taxon>
        <taxon>Bacillota</taxon>
        <taxon>Bacilli</taxon>
        <taxon>Bacillales</taxon>
        <taxon>Paenibacillaceae</taxon>
        <taxon>Paenibacillus</taxon>
    </lineage>
</organism>
<evidence type="ECO:0000313" key="4">
    <source>
        <dbReference type="Proteomes" id="UP001240171"/>
    </source>
</evidence>
<feature type="signal peptide" evidence="2">
    <location>
        <begin position="1"/>
        <end position="21"/>
    </location>
</feature>
<feature type="region of interest" description="Disordered" evidence="1">
    <location>
        <begin position="140"/>
        <end position="162"/>
    </location>
</feature>
<name>A0ABT9CCZ3_9BACL</name>
<keyword evidence="2" id="KW-0732">Signal</keyword>
<dbReference type="Proteomes" id="UP001240171">
    <property type="component" value="Unassembled WGS sequence"/>
</dbReference>
<feature type="chain" id="PRO_5045527418" description="Helix-turn-helix domain-containing protein" evidence="2">
    <location>
        <begin position="22"/>
        <end position="162"/>
    </location>
</feature>
<feature type="compositionally biased region" description="Polar residues" evidence="1">
    <location>
        <begin position="153"/>
        <end position="162"/>
    </location>
</feature>
<feature type="region of interest" description="Disordered" evidence="1">
    <location>
        <begin position="50"/>
        <end position="77"/>
    </location>
</feature>
<reference evidence="3 4" key="1">
    <citation type="submission" date="2023-07" db="EMBL/GenBank/DDBJ databases">
        <title>Paenibacillus sp. JX-17 nov. isolated from soil.</title>
        <authorList>
            <person name="Wan Y."/>
            <person name="Liu B."/>
        </authorList>
    </citation>
    <scope>NUCLEOTIDE SEQUENCE [LARGE SCALE GENOMIC DNA]</scope>
    <source>
        <strain evidence="3 4">JX-17</strain>
    </source>
</reference>
<sequence length="162" mass="17586">MKKSKIIPAALGLGMMSLSLACGTVQAAASASYEESAAVVLAPHLSNPALEKESTELQRRDGDETRGTRSDQRRRRGRAFFSLDQISAYLKMTPDQLRSELHSGKSLAEIAKAKGISEQALINEIKDKMTEDLRRFVNRKAPAHPGVWHNQPGKASTGSAGQ</sequence>
<accession>A0ABT9CCZ3</accession>
<evidence type="ECO:0008006" key="5">
    <source>
        <dbReference type="Google" id="ProtNLM"/>
    </source>
</evidence>
<evidence type="ECO:0000256" key="1">
    <source>
        <dbReference type="SAM" id="MobiDB-lite"/>
    </source>
</evidence>